<sequence>MSIFTKILKRAGDTSEVSVSKAIENHKRFREDAESRQLEHFSRQFKEHAIKNALSGSSIPPIHQHCRFDNYEIYDNNQVNALAFAKSYAERIGKDSYQPSFIFSGTCGTGKNHLSAAICLSVINNGGMAKMITLNELHQQFRSRCFGESPTMKETIFMENLAKLDLLVIDEVGLQSNSPAQKIFIDQVINDRANKALPTGMITNLDFEGFTRSVSARVLDRMQAYGGAWINFEWESYRTRKVNNNEH</sequence>
<dbReference type="GO" id="GO:0006260">
    <property type="term" value="P:DNA replication"/>
    <property type="evidence" value="ECO:0007669"/>
    <property type="project" value="TreeGrafter"/>
</dbReference>
<dbReference type="AlphaFoldDB" id="A0A2T3P7A7"/>
<evidence type="ECO:0000313" key="2">
    <source>
        <dbReference type="EMBL" id="PSW24542.1"/>
    </source>
</evidence>
<dbReference type="GO" id="GO:0005524">
    <property type="term" value="F:ATP binding"/>
    <property type="evidence" value="ECO:0007669"/>
    <property type="project" value="InterPro"/>
</dbReference>
<dbReference type="Pfam" id="PF01695">
    <property type="entry name" value="IstB_IS21"/>
    <property type="match status" value="1"/>
</dbReference>
<dbReference type="RefSeq" id="WP_048900914.1">
    <property type="nucleotide sequence ID" value="NZ_AP024853.1"/>
</dbReference>
<protein>
    <submittedName>
        <fullName evidence="2">DNA replication protein DnaC</fullName>
    </submittedName>
</protein>
<dbReference type="InterPro" id="IPR002611">
    <property type="entry name" value="IstB_ATP-bd"/>
</dbReference>
<proteinExistence type="predicted"/>
<dbReference type="InterPro" id="IPR027417">
    <property type="entry name" value="P-loop_NTPase"/>
</dbReference>
<gene>
    <name evidence="2" type="ORF">C9I94_10930</name>
</gene>
<dbReference type="Proteomes" id="UP000240481">
    <property type="component" value="Unassembled WGS sequence"/>
</dbReference>
<dbReference type="SUPFAM" id="SSF52540">
    <property type="entry name" value="P-loop containing nucleoside triphosphate hydrolases"/>
    <property type="match status" value="1"/>
</dbReference>
<dbReference type="OrthoDB" id="5956003at2"/>
<evidence type="ECO:0000259" key="1">
    <source>
        <dbReference type="Pfam" id="PF01695"/>
    </source>
</evidence>
<dbReference type="PANTHER" id="PTHR30050">
    <property type="entry name" value="CHROMOSOMAL REPLICATION INITIATOR PROTEIN DNAA"/>
    <property type="match status" value="1"/>
</dbReference>
<dbReference type="CDD" id="cd00009">
    <property type="entry name" value="AAA"/>
    <property type="match status" value="1"/>
</dbReference>
<dbReference type="EMBL" id="PYLZ01000005">
    <property type="protein sequence ID" value="PSW24542.1"/>
    <property type="molecule type" value="Genomic_DNA"/>
</dbReference>
<reference evidence="2 3" key="1">
    <citation type="submission" date="2018-01" db="EMBL/GenBank/DDBJ databases">
        <title>Whole genome sequencing of Histamine producing bacteria.</title>
        <authorList>
            <person name="Butler K."/>
        </authorList>
    </citation>
    <scope>NUCLEOTIDE SEQUENCE [LARGE SCALE GENOMIC DNA]</scope>
    <source>
        <strain evidence="2 3">DSM 24669</strain>
    </source>
</reference>
<name>A0A2T3P7A7_9GAMM</name>
<organism evidence="2 3">
    <name type="scientific">Photobacterium swingsii</name>
    <dbReference type="NCBI Taxonomy" id="680026"/>
    <lineage>
        <taxon>Bacteria</taxon>
        <taxon>Pseudomonadati</taxon>
        <taxon>Pseudomonadota</taxon>
        <taxon>Gammaproteobacteria</taxon>
        <taxon>Vibrionales</taxon>
        <taxon>Vibrionaceae</taxon>
        <taxon>Photobacterium</taxon>
    </lineage>
</organism>
<comment type="caution">
    <text evidence="2">The sequence shown here is derived from an EMBL/GenBank/DDBJ whole genome shotgun (WGS) entry which is preliminary data.</text>
</comment>
<evidence type="ECO:0000313" key="3">
    <source>
        <dbReference type="Proteomes" id="UP000240481"/>
    </source>
</evidence>
<dbReference type="PANTHER" id="PTHR30050:SF4">
    <property type="entry name" value="ATP-BINDING PROTEIN RV3427C IN INSERTION SEQUENCE-RELATED"/>
    <property type="match status" value="1"/>
</dbReference>
<accession>A0A2T3P7A7</accession>
<feature type="domain" description="IstB-like ATP-binding" evidence="1">
    <location>
        <begin position="101"/>
        <end position="240"/>
    </location>
</feature>
<keyword evidence="3" id="KW-1185">Reference proteome</keyword>
<dbReference type="Gene3D" id="3.40.50.300">
    <property type="entry name" value="P-loop containing nucleotide triphosphate hydrolases"/>
    <property type="match status" value="1"/>
</dbReference>